<accession>A0ABW3FCX2</accession>
<dbReference type="PANTHER" id="PTHR30574:SF1">
    <property type="entry name" value="SULPHUR TRANSPORT DOMAIN-CONTAINING PROTEIN"/>
    <property type="match status" value="1"/>
</dbReference>
<feature type="transmembrane region" description="Helical" evidence="9">
    <location>
        <begin position="120"/>
        <end position="138"/>
    </location>
</feature>
<reference evidence="11" key="1">
    <citation type="journal article" date="2019" name="Int. J. Syst. Evol. Microbiol.">
        <title>The Global Catalogue of Microorganisms (GCM) 10K type strain sequencing project: providing services to taxonomists for standard genome sequencing and annotation.</title>
        <authorList>
            <consortium name="The Broad Institute Genomics Platform"/>
            <consortium name="The Broad Institute Genome Sequencing Center for Infectious Disease"/>
            <person name="Wu L."/>
            <person name="Ma J."/>
        </authorList>
    </citation>
    <scope>NUCLEOTIDE SEQUENCE [LARGE SCALE GENOMIC DNA]</scope>
    <source>
        <strain evidence="11">CCUG 60023</strain>
    </source>
</reference>
<evidence type="ECO:0000256" key="9">
    <source>
        <dbReference type="SAM" id="Phobius"/>
    </source>
</evidence>
<keyword evidence="2" id="KW-0813">Transport</keyword>
<dbReference type="Proteomes" id="UP001597101">
    <property type="component" value="Unassembled WGS sequence"/>
</dbReference>
<dbReference type="PANTHER" id="PTHR30574">
    <property type="entry name" value="INNER MEMBRANE PROTEIN YEDE"/>
    <property type="match status" value="1"/>
</dbReference>
<keyword evidence="7 9" id="KW-0472">Membrane</keyword>
<keyword evidence="4" id="KW-0997">Cell inner membrane</keyword>
<feature type="transmembrane region" description="Helical" evidence="9">
    <location>
        <begin position="53"/>
        <end position="71"/>
    </location>
</feature>
<evidence type="ECO:0000313" key="11">
    <source>
        <dbReference type="Proteomes" id="UP001597101"/>
    </source>
</evidence>
<feature type="transmembrane region" description="Helical" evidence="9">
    <location>
        <begin position="83"/>
        <end position="100"/>
    </location>
</feature>
<comment type="subcellular location">
    <subcellularLocation>
        <location evidence="1">Cell inner membrane</location>
        <topology evidence="1">Multi-pass membrane protein</topology>
    </subcellularLocation>
</comment>
<sequence>MIATQFTPVSAVIGGSMIGLAAVMTMVLLGRIMGISGILGGFFSPSIGSEANWRVPFVVGIVIAPVIYWLFSGDIPQIQIPADIYTMAGTGVLVGFGAALGSGCTSGHGVCGMARLSKRSFVSVVTFMSTAIVTVFVTQHLM</sequence>
<dbReference type="RefSeq" id="WP_377210670.1">
    <property type="nucleotide sequence ID" value="NZ_JBHTJV010000002.1"/>
</dbReference>
<evidence type="ECO:0000313" key="10">
    <source>
        <dbReference type="EMBL" id="MFD0914810.1"/>
    </source>
</evidence>
<evidence type="ECO:0000256" key="4">
    <source>
        <dbReference type="ARBA" id="ARBA00022519"/>
    </source>
</evidence>
<keyword evidence="6 9" id="KW-1133">Transmembrane helix</keyword>
<dbReference type="EMBL" id="JBHTJV010000002">
    <property type="protein sequence ID" value="MFD0914810.1"/>
    <property type="molecule type" value="Genomic_DNA"/>
</dbReference>
<evidence type="ECO:0000256" key="2">
    <source>
        <dbReference type="ARBA" id="ARBA00022448"/>
    </source>
</evidence>
<keyword evidence="5 9" id="KW-0812">Transmembrane</keyword>
<keyword evidence="3" id="KW-1003">Cell membrane</keyword>
<comment type="caution">
    <text evidence="10">The sequence shown here is derived from an EMBL/GenBank/DDBJ whole genome shotgun (WGS) entry which is preliminary data.</text>
</comment>
<evidence type="ECO:0000256" key="7">
    <source>
        <dbReference type="ARBA" id="ARBA00023136"/>
    </source>
</evidence>
<evidence type="ECO:0000256" key="3">
    <source>
        <dbReference type="ARBA" id="ARBA00022475"/>
    </source>
</evidence>
<comment type="similarity">
    <text evidence="8">Belongs to the TsuA/YedE (TC 9.B.102) family.</text>
</comment>
<evidence type="ECO:0000256" key="5">
    <source>
        <dbReference type="ARBA" id="ARBA00022692"/>
    </source>
</evidence>
<evidence type="ECO:0000256" key="6">
    <source>
        <dbReference type="ARBA" id="ARBA00022989"/>
    </source>
</evidence>
<protein>
    <submittedName>
        <fullName evidence="10">YeeE/YedE family protein</fullName>
    </submittedName>
</protein>
<feature type="transmembrane region" description="Helical" evidence="9">
    <location>
        <begin position="12"/>
        <end position="33"/>
    </location>
</feature>
<dbReference type="Pfam" id="PF04143">
    <property type="entry name" value="Sulf_transp"/>
    <property type="match status" value="1"/>
</dbReference>
<organism evidence="10 11">
    <name type="scientific">Pseudahrensia aquimaris</name>
    <dbReference type="NCBI Taxonomy" id="744461"/>
    <lineage>
        <taxon>Bacteria</taxon>
        <taxon>Pseudomonadati</taxon>
        <taxon>Pseudomonadota</taxon>
        <taxon>Alphaproteobacteria</taxon>
        <taxon>Hyphomicrobiales</taxon>
        <taxon>Ahrensiaceae</taxon>
        <taxon>Pseudahrensia</taxon>
    </lineage>
</organism>
<keyword evidence="11" id="KW-1185">Reference proteome</keyword>
<dbReference type="InterPro" id="IPR007272">
    <property type="entry name" value="Sulf_transp_TsuA/YedE"/>
</dbReference>
<evidence type="ECO:0000256" key="8">
    <source>
        <dbReference type="ARBA" id="ARBA00035655"/>
    </source>
</evidence>
<name>A0ABW3FCX2_9HYPH</name>
<evidence type="ECO:0000256" key="1">
    <source>
        <dbReference type="ARBA" id="ARBA00004429"/>
    </source>
</evidence>
<gene>
    <name evidence="10" type="ORF">ACFQ14_00150</name>
</gene>
<proteinExistence type="inferred from homology"/>